<dbReference type="GO" id="GO:0005730">
    <property type="term" value="C:nucleolus"/>
    <property type="evidence" value="ECO:0007669"/>
    <property type="project" value="TreeGrafter"/>
</dbReference>
<keyword evidence="5" id="KW-0539">Nucleus</keyword>
<comment type="similarity">
    <text evidence="2">Belongs to the RNase PH family.</text>
</comment>
<organism evidence="7 8">
    <name type="scientific">Laccaria amethystina LaAM-08-1</name>
    <dbReference type="NCBI Taxonomy" id="1095629"/>
    <lineage>
        <taxon>Eukaryota</taxon>
        <taxon>Fungi</taxon>
        <taxon>Dikarya</taxon>
        <taxon>Basidiomycota</taxon>
        <taxon>Agaricomycotina</taxon>
        <taxon>Agaricomycetes</taxon>
        <taxon>Agaricomycetidae</taxon>
        <taxon>Agaricales</taxon>
        <taxon>Agaricineae</taxon>
        <taxon>Hydnangiaceae</taxon>
        <taxon>Laccaria</taxon>
    </lineage>
</organism>
<keyword evidence="8" id="KW-1185">Reference proteome</keyword>
<dbReference type="EMBL" id="KN838590">
    <property type="protein sequence ID" value="KIK02621.1"/>
    <property type="molecule type" value="Genomic_DNA"/>
</dbReference>
<sequence length="229" mass="23860">MRSLHLSYQHLARTDGSARFGFGPNLHALASLSGPIEARLAAELPSQATFEVYVRPLSNVPATEAKALASIVKSALSPSLILSRNPRTLVQLVVQALSPSRGSGMVAAMINAATLAFLNAGSVPMNGIICAVAVGRRVGGELAVDPSEEEEDATGCFAFFVTRKLGHPGTTASCVHTSWKEQGVGSSGSDDLVRATELARGAALVIADEMRESVCKMGVVPAFVSEGKE</sequence>
<dbReference type="SUPFAM" id="SSF54211">
    <property type="entry name" value="Ribosomal protein S5 domain 2-like"/>
    <property type="match status" value="1"/>
</dbReference>
<dbReference type="PANTHER" id="PTHR11953:SF1">
    <property type="entry name" value="EXOSOME COMPLEX COMPONENT RRP46"/>
    <property type="match status" value="1"/>
</dbReference>
<dbReference type="GO" id="GO:0071028">
    <property type="term" value="P:nuclear mRNA surveillance"/>
    <property type="evidence" value="ECO:0007669"/>
    <property type="project" value="TreeGrafter"/>
</dbReference>
<dbReference type="PANTHER" id="PTHR11953">
    <property type="entry name" value="EXOSOME COMPLEX COMPONENT"/>
    <property type="match status" value="1"/>
</dbReference>
<dbReference type="Pfam" id="PF01138">
    <property type="entry name" value="RNase_PH"/>
    <property type="match status" value="1"/>
</dbReference>
<dbReference type="GO" id="GO:0034475">
    <property type="term" value="P:U4 snRNA 3'-end processing"/>
    <property type="evidence" value="ECO:0007669"/>
    <property type="project" value="TreeGrafter"/>
</dbReference>
<accession>A0A0C9XCL8</accession>
<evidence type="ECO:0000256" key="5">
    <source>
        <dbReference type="ARBA" id="ARBA00023242"/>
    </source>
</evidence>
<evidence type="ECO:0000256" key="1">
    <source>
        <dbReference type="ARBA" id="ARBA00004123"/>
    </source>
</evidence>
<feature type="domain" description="Exoribonuclease phosphorolytic" evidence="6">
    <location>
        <begin position="1"/>
        <end position="121"/>
    </location>
</feature>
<dbReference type="InterPro" id="IPR036345">
    <property type="entry name" value="ExoRNase_PH_dom2_sf"/>
</dbReference>
<evidence type="ECO:0000259" key="6">
    <source>
        <dbReference type="Pfam" id="PF01138"/>
    </source>
</evidence>
<dbReference type="GO" id="GO:0006364">
    <property type="term" value="P:rRNA processing"/>
    <property type="evidence" value="ECO:0007669"/>
    <property type="project" value="UniProtKB-KW"/>
</dbReference>
<dbReference type="GO" id="GO:0003723">
    <property type="term" value="F:RNA binding"/>
    <property type="evidence" value="ECO:0007669"/>
    <property type="project" value="TreeGrafter"/>
</dbReference>
<dbReference type="GO" id="GO:0000177">
    <property type="term" value="C:cytoplasmic exosome (RNase complex)"/>
    <property type="evidence" value="ECO:0007669"/>
    <property type="project" value="TreeGrafter"/>
</dbReference>
<reference evidence="7 8" key="1">
    <citation type="submission" date="2014-04" db="EMBL/GenBank/DDBJ databases">
        <authorList>
            <consortium name="DOE Joint Genome Institute"/>
            <person name="Kuo A."/>
            <person name="Kohler A."/>
            <person name="Nagy L.G."/>
            <person name="Floudas D."/>
            <person name="Copeland A."/>
            <person name="Barry K.W."/>
            <person name="Cichocki N."/>
            <person name="Veneault-Fourrey C."/>
            <person name="LaButti K."/>
            <person name="Lindquist E.A."/>
            <person name="Lipzen A."/>
            <person name="Lundell T."/>
            <person name="Morin E."/>
            <person name="Murat C."/>
            <person name="Sun H."/>
            <person name="Tunlid A."/>
            <person name="Henrissat B."/>
            <person name="Grigoriev I.V."/>
            <person name="Hibbett D.S."/>
            <person name="Martin F."/>
            <person name="Nordberg H.P."/>
            <person name="Cantor M.N."/>
            <person name="Hua S.X."/>
        </authorList>
    </citation>
    <scope>NUCLEOTIDE SEQUENCE [LARGE SCALE GENOMIC DNA]</scope>
    <source>
        <strain evidence="7 8">LaAM-08-1</strain>
    </source>
</reference>
<dbReference type="AlphaFoldDB" id="A0A0C9XCL8"/>
<dbReference type="GO" id="GO:0071051">
    <property type="term" value="P:poly(A)-dependent snoRNA 3'-end processing"/>
    <property type="evidence" value="ECO:0007669"/>
    <property type="project" value="TreeGrafter"/>
</dbReference>
<dbReference type="CDD" id="cd11372">
    <property type="entry name" value="RNase_PH_RRP46"/>
    <property type="match status" value="1"/>
</dbReference>
<gene>
    <name evidence="7" type="ORF">K443DRAFT_677466</name>
</gene>
<dbReference type="HOGENOM" id="CLU_063514_2_0_1"/>
<dbReference type="STRING" id="1095629.A0A0C9XCL8"/>
<dbReference type="InterPro" id="IPR050080">
    <property type="entry name" value="RNase_PH"/>
</dbReference>
<dbReference type="Proteomes" id="UP000054477">
    <property type="component" value="Unassembled WGS sequence"/>
</dbReference>
<evidence type="ECO:0000256" key="2">
    <source>
        <dbReference type="ARBA" id="ARBA00006678"/>
    </source>
</evidence>
<evidence type="ECO:0000256" key="4">
    <source>
        <dbReference type="ARBA" id="ARBA00022835"/>
    </source>
</evidence>
<keyword evidence="4" id="KW-0271">Exosome</keyword>
<evidence type="ECO:0000256" key="3">
    <source>
        <dbReference type="ARBA" id="ARBA00022552"/>
    </source>
</evidence>
<keyword evidence="3" id="KW-0698">rRNA processing</keyword>
<dbReference type="OrthoDB" id="27298at2759"/>
<dbReference type="InterPro" id="IPR027408">
    <property type="entry name" value="PNPase/RNase_PH_dom_sf"/>
</dbReference>
<comment type="subcellular location">
    <subcellularLocation>
        <location evidence="1">Nucleus</location>
    </subcellularLocation>
</comment>
<dbReference type="GO" id="GO:0000176">
    <property type="term" value="C:nuclear exosome (RNase complex)"/>
    <property type="evidence" value="ECO:0007669"/>
    <property type="project" value="UniProtKB-ARBA"/>
</dbReference>
<evidence type="ECO:0000313" key="8">
    <source>
        <dbReference type="Proteomes" id="UP000054477"/>
    </source>
</evidence>
<dbReference type="InterPro" id="IPR020568">
    <property type="entry name" value="Ribosomal_Su5_D2-typ_SF"/>
</dbReference>
<evidence type="ECO:0000313" key="7">
    <source>
        <dbReference type="EMBL" id="KIK02621.1"/>
    </source>
</evidence>
<name>A0A0C9XCL8_9AGAR</name>
<dbReference type="GO" id="GO:0016075">
    <property type="term" value="P:rRNA catabolic process"/>
    <property type="evidence" value="ECO:0007669"/>
    <property type="project" value="TreeGrafter"/>
</dbReference>
<dbReference type="SUPFAM" id="SSF55666">
    <property type="entry name" value="Ribonuclease PH domain 2-like"/>
    <property type="match status" value="1"/>
</dbReference>
<dbReference type="InterPro" id="IPR001247">
    <property type="entry name" value="ExoRNase_PH_dom1"/>
</dbReference>
<proteinExistence type="inferred from homology"/>
<protein>
    <recommendedName>
        <fullName evidence="6">Exoribonuclease phosphorolytic domain-containing protein</fullName>
    </recommendedName>
</protein>
<dbReference type="Gene3D" id="3.30.230.70">
    <property type="entry name" value="GHMP Kinase, N-terminal domain"/>
    <property type="match status" value="1"/>
</dbReference>
<reference evidence="8" key="2">
    <citation type="submission" date="2015-01" db="EMBL/GenBank/DDBJ databases">
        <title>Evolutionary Origins and Diversification of the Mycorrhizal Mutualists.</title>
        <authorList>
            <consortium name="DOE Joint Genome Institute"/>
            <consortium name="Mycorrhizal Genomics Consortium"/>
            <person name="Kohler A."/>
            <person name="Kuo A."/>
            <person name="Nagy L.G."/>
            <person name="Floudas D."/>
            <person name="Copeland A."/>
            <person name="Barry K.W."/>
            <person name="Cichocki N."/>
            <person name="Veneault-Fourrey C."/>
            <person name="LaButti K."/>
            <person name="Lindquist E.A."/>
            <person name="Lipzen A."/>
            <person name="Lundell T."/>
            <person name="Morin E."/>
            <person name="Murat C."/>
            <person name="Riley R."/>
            <person name="Ohm R."/>
            <person name="Sun H."/>
            <person name="Tunlid A."/>
            <person name="Henrissat B."/>
            <person name="Grigoriev I.V."/>
            <person name="Hibbett D.S."/>
            <person name="Martin F."/>
        </authorList>
    </citation>
    <scope>NUCLEOTIDE SEQUENCE [LARGE SCALE GENOMIC DNA]</scope>
    <source>
        <strain evidence="8">LaAM-08-1</strain>
    </source>
</reference>